<keyword evidence="3" id="KW-0496">Mitochondrion</keyword>
<evidence type="ECO:0000313" key="5">
    <source>
        <dbReference type="Proteomes" id="UP001159405"/>
    </source>
</evidence>
<comment type="caution">
    <text evidence="4">The sequence shown here is derived from an EMBL/GenBank/DDBJ whole genome shotgun (WGS) entry which is preliminary data.</text>
</comment>
<evidence type="ECO:0000256" key="3">
    <source>
        <dbReference type="RuleBase" id="RU364104"/>
    </source>
</evidence>
<reference evidence="4 5" key="1">
    <citation type="submission" date="2022-05" db="EMBL/GenBank/DDBJ databases">
        <authorList>
            <consortium name="Genoscope - CEA"/>
            <person name="William W."/>
        </authorList>
    </citation>
    <scope>NUCLEOTIDE SEQUENCE [LARGE SCALE GENOMIC DNA]</scope>
</reference>
<keyword evidence="5" id="KW-1185">Reference proteome</keyword>
<evidence type="ECO:0000313" key="4">
    <source>
        <dbReference type="EMBL" id="CAH3171467.1"/>
    </source>
</evidence>
<name>A0ABN8QWS8_9CNID</name>
<dbReference type="InterPro" id="IPR013892">
    <property type="entry name" value="Cyt_c_biogenesis_Cmc1-like"/>
</dbReference>
<keyword evidence="2" id="KW-1015">Disulfide bond</keyword>
<accession>A0ABN8QWS8</accession>
<proteinExistence type="inferred from homology"/>
<dbReference type="PROSITE" id="PS51808">
    <property type="entry name" value="CHCH"/>
    <property type="match status" value="1"/>
</dbReference>
<sequence>MAAADDNLSEFEKDALISNMMKEKAKITCDSAVKAFTKCAHQRTFSLAWACRKEHKAMKDCMEKFYRKADFQLWKEEYLRNDKHDQSTDHDVWNK</sequence>
<organism evidence="4 5">
    <name type="scientific">Porites lobata</name>
    <dbReference type="NCBI Taxonomy" id="104759"/>
    <lineage>
        <taxon>Eukaryota</taxon>
        <taxon>Metazoa</taxon>
        <taxon>Cnidaria</taxon>
        <taxon>Anthozoa</taxon>
        <taxon>Hexacorallia</taxon>
        <taxon>Scleractinia</taxon>
        <taxon>Fungiina</taxon>
        <taxon>Poritidae</taxon>
        <taxon>Porites</taxon>
    </lineage>
</organism>
<comment type="subcellular location">
    <subcellularLocation>
        <location evidence="3">Mitochondrion</location>
    </subcellularLocation>
</comment>
<evidence type="ECO:0000256" key="2">
    <source>
        <dbReference type="ARBA" id="ARBA00023157"/>
    </source>
</evidence>
<dbReference type="Proteomes" id="UP001159405">
    <property type="component" value="Unassembled WGS sequence"/>
</dbReference>
<dbReference type="Pfam" id="PF08583">
    <property type="entry name" value="Cmc1"/>
    <property type="match status" value="1"/>
</dbReference>
<gene>
    <name evidence="4" type="ORF">PLOB_00011951</name>
</gene>
<protein>
    <recommendedName>
        <fullName evidence="3">COX assembly mitochondrial protein</fullName>
    </recommendedName>
</protein>
<evidence type="ECO:0000256" key="1">
    <source>
        <dbReference type="ARBA" id="ARBA00007347"/>
    </source>
</evidence>
<comment type="similarity">
    <text evidence="1 3">Belongs to the CMC family.</text>
</comment>
<dbReference type="EMBL" id="CALNXK010000164">
    <property type="protein sequence ID" value="CAH3171467.1"/>
    <property type="molecule type" value="Genomic_DNA"/>
</dbReference>